<reference evidence="3" key="1">
    <citation type="submission" date="2011-06" db="EMBL/GenBank/DDBJ databases">
        <title>Complete genome sequence of Paenibacillus mucilaginosus KNP414.</title>
        <authorList>
            <person name="Wang J."/>
            <person name="Hu S."/>
            <person name="Hu X."/>
            <person name="Zhang B."/>
            <person name="Dong D."/>
            <person name="Zhang S."/>
            <person name="Zhao K."/>
            <person name="Wu D."/>
        </authorList>
    </citation>
    <scope>NUCLEOTIDE SEQUENCE [LARGE SCALE GENOMIC DNA]</scope>
    <source>
        <strain evidence="3">KNP414</strain>
    </source>
</reference>
<dbReference type="PATRIC" id="fig|1036673.3.peg.3041"/>
<dbReference type="EMBL" id="CP002869">
    <property type="protein sequence ID" value="AEI41861.1"/>
    <property type="molecule type" value="Genomic_DNA"/>
</dbReference>
<dbReference type="InterPro" id="IPR004843">
    <property type="entry name" value="Calcineurin-like_PHP"/>
</dbReference>
<dbReference type="PANTHER" id="PTHR31302">
    <property type="entry name" value="TRANSMEMBRANE PROTEIN WITH METALLOPHOSPHOESTERASE DOMAIN-RELATED"/>
    <property type="match status" value="1"/>
</dbReference>
<dbReference type="AlphaFoldDB" id="F8FFE3"/>
<feature type="domain" description="Calcineurin-like phosphoesterase" evidence="1">
    <location>
        <begin position="37"/>
        <end position="194"/>
    </location>
</feature>
<sequence>MNLIILCVIAAVIYFLLIFPTQWLKTERVRSSCGLGIRVLQISDLHVEKLRIAPGRLTRLIQEEAPDYIVLTGDFTQRSRHLPKVQRYAEAITKPGIPVFAVLGNHDHRLNPAALQELIRILDNAGIQVLRNQSTAVDHFHIVGIDDYSSRKSKVDQAFEHVDPSQPTLVLAHDPNVIPHIQRRYTYLMAGHFHGKQFNVPLLFRFINKGRLAAAGIYKGMHTGTHGPFYISKGIGQAGVNARFLIRSEVTLHEL</sequence>
<proteinExistence type="predicted"/>
<dbReference type="HOGENOM" id="CLU_025443_3_0_9"/>
<dbReference type="InterPro" id="IPR029052">
    <property type="entry name" value="Metallo-depent_PP-like"/>
</dbReference>
<evidence type="ECO:0000313" key="3">
    <source>
        <dbReference type="Proteomes" id="UP000006620"/>
    </source>
</evidence>
<organism evidence="2 3">
    <name type="scientific">Paenibacillus mucilaginosus (strain KNP414)</name>
    <dbReference type="NCBI Taxonomy" id="1036673"/>
    <lineage>
        <taxon>Bacteria</taxon>
        <taxon>Bacillati</taxon>
        <taxon>Bacillota</taxon>
        <taxon>Bacilli</taxon>
        <taxon>Bacillales</taxon>
        <taxon>Paenibacillaceae</taxon>
        <taxon>Paenibacillus</taxon>
    </lineage>
</organism>
<protein>
    <submittedName>
        <fullName evidence="2">Metallophosphoesterase</fullName>
    </submittedName>
</protein>
<gene>
    <name evidence="2" type="ordered locus">KNP414_03303</name>
</gene>
<dbReference type="KEGG" id="pms:KNP414_03303"/>
<dbReference type="Pfam" id="PF00149">
    <property type="entry name" value="Metallophos"/>
    <property type="match status" value="1"/>
</dbReference>
<dbReference type="Proteomes" id="UP000006620">
    <property type="component" value="Chromosome"/>
</dbReference>
<accession>F8FFE3</accession>
<evidence type="ECO:0000313" key="2">
    <source>
        <dbReference type="EMBL" id="AEI41861.1"/>
    </source>
</evidence>
<evidence type="ECO:0000259" key="1">
    <source>
        <dbReference type="Pfam" id="PF00149"/>
    </source>
</evidence>
<dbReference type="Gene3D" id="3.60.21.10">
    <property type="match status" value="1"/>
</dbReference>
<dbReference type="SUPFAM" id="SSF56300">
    <property type="entry name" value="Metallo-dependent phosphatases"/>
    <property type="match status" value="1"/>
</dbReference>
<name>F8FFE3_PAEMK</name>
<dbReference type="RefSeq" id="WP_013917020.1">
    <property type="nucleotide sequence ID" value="NC_015690.1"/>
</dbReference>
<dbReference type="PANTHER" id="PTHR31302:SF0">
    <property type="entry name" value="TRANSMEMBRANE PROTEIN WITH METALLOPHOSPHOESTERASE DOMAIN"/>
    <property type="match status" value="1"/>
</dbReference>
<dbReference type="InterPro" id="IPR051158">
    <property type="entry name" value="Metallophosphoesterase_sf"/>
</dbReference>
<dbReference type="GO" id="GO:0016787">
    <property type="term" value="F:hydrolase activity"/>
    <property type="evidence" value="ECO:0007669"/>
    <property type="project" value="InterPro"/>
</dbReference>
<reference evidence="2 3" key="2">
    <citation type="journal article" date="2013" name="Genome Announc.">
        <title>Genome Sequence of Growth-Improving Paenibacillus mucilaginosus Strain KNP414.</title>
        <authorList>
            <person name="Lu J.J."/>
            <person name="Wang J.F."/>
            <person name="Hu X.F."/>
        </authorList>
    </citation>
    <scope>NUCLEOTIDE SEQUENCE [LARGE SCALE GENOMIC DNA]</scope>
    <source>
        <strain evidence="2 3">KNP414</strain>
    </source>
</reference>